<accession>A0A2S8IK61</accession>
<sequence length="67" mass="7273">MCTSLFAWWLSYPVRFAMGYVGEPSGAGRMESVDPSRSWLAGLSVDDPAATAVYTGRRAPSWAVSSR</sequence>
<evidence type="ECO:0000313" key="1">
    <source>
        <dbReference type="EMBL" id="PQP15168.1"/>
    </source>
</evidence>
<name>A0A2S8IK61_RHOOP</name>
<dbReference type="Proteomes" id="UP000239290">
    <property type="component" value="Unassembled WGS sequence"/>
</dbReference>
<reference evidence="2" key="1">
    <citation type="submission" date="2018-02" db="EMBL/GenBank/DDBJ databases">
        <title>Draft genome sequencing of Rhodococcus opacus KU647198.</title>
        <authorList>
            <person name="Zheng B.-X."/>
        </authorList>
    </citation>
    <scope>NUCLEOTIDE SEQUENCE [LARGE SCALE GENOMIC DNA]</scope>
    <source>
        <strain evidence="2">04-OD7</strain>
    </source>
</reference>
<dbReference type="AlphaFoldDB" id="A0A2S8IK61"/>
<protein>
    <submittedName>
        <fullName evidence="1">Uncharacterized protein</fullName>
    </submittedName>
</protein>
<comment type="caution">
    <text evidence="1">The sequence shown here is derived from an EMBL/GenBank/DDBJ whole genome shotgun (WGS) entry which is preliminary data.</text>
</comment>
<dbReference type="EMBL" id="PUIO01000078">
    <property type="protein sequence ID" value="PQP15168.1"/>
    <property type="molecule type" value="Genomic_DNA"/>
</dbReference>
<gene>
    <name evidence="1" type="ORF">C5613_39175</name>
</gene>
<organism evidence="1 2">
    <name type="scientific">Rhodococcus opacus</name>
    <name type="common">Nocardia opaca</name>
    <dbReference type="NCBI Taxonomy" id="37919"/>
    <lineage>
        <taxon>Bacteria</taxon>
        <taxon>Bacillati</taxon>
        <taxon>Actinomycetota</taxon>
        <taxon>Actinomycetes</taxon>
        <taxon>Mycobacteriales</taxon>
        <taxon>Nocardiaceae</taxon>
        <taxon>Rhodococcus</taxon>
    </lineage>
</organism>
<proteinExistence type="predicted"/>
<evidence type="ECO:0000313" key="2">
    <source>
        <dbReference type="Proteomes" id="UP000239290"/>
    </source>
</evidence>